<evidence type="ECO:0000256" key="1">
    <source>
        <dbReference type="SAM" id="MobiDB-lite"/>
    </source>
</evidence>
<comment type="caution">
    <text evidence="2">The sequence shown here is derived from an EMBL/GenBank/DDBJ whole genome shotgun (WGS) entry which is preliminary data.</text>
</comment>
<organism evidence="2 3">
    <name type="scientific">Prauserella isguenensis</name>
    <dbReference type="NCBI Taxonomy" id="1470180"/>
    <lineage>
        <taxon>Bacteria</taxon>
        <taxon>Bacillati</taxon>
        <taxon>Actinomycetota</taxon>
        <taxon>Actinomycetes</taxon>
        <taxon>Pseudonocardiales</taxon>
        <taxon>Pseudonocardiaceae</taxon>
        <taxon>Prauserella</taxon>
    </lineage>
</organism>
<name>A0A839RYG0_9PSEU</name>
<protein>
    <submittedName>
        <fullName evidence="2">Uncharacterized protein</fullName>
    </submittedName>
</protein>
<sequence length="41" mass="4270">MRTHEEPIAEATGADVTGWGCGGITNTNLVRPNGATTKENV</sequence>
<dbReference type="EMBL" id="JACHWU010000001">
    <property type="protein sequence ID" value="MBB3050648.1"/>
    <property type="molecule type" value="Genomic_DNA"/>
</dbReference>
<feature type="compositionally biased region" description="Polar residues" evidence="1">
    <location>
        <begin position="24"/>
        <end position="41"/>
    </location>
</feature>
<accession>A0A839RYG0</accession>
<dbReference type="Proteomes" id="UP000550714">
    <property type="component" value="Unassembled WGS sequence"/>
</dbReference>
<evidence type="ECO:0000313" key="2">
    <source>
        <dbReference type="EMBL" id="MBB3050648.1"/>
    </source>
</evidence>
<dbReference type="RefSeq" id="WP_281372364.1">
    <property type="nucleotide sequence ID" value="NZ_JACHWU010000001.1"/>
</dbReference>
<keyword evidence="3" id="KW-1185">Reference proteome</keyword>
<feature type="region of interest" description="Disordered" evidence="1">
    <location>
        <begin position="1"/>
        <end position="41"/>
    </location>
</feature>
<gene>
    <name evidence="2" type="ORF">FHS23_001643</name>
</gene>
<proteinExistence type="predicted"/>
<dbReference type="AlphaFoldDB" id="A0A839RYG0"/>
<evidence type="ECO:0000313" key="3">
    <source>
        <dbReference type="Proteomes" id="UP000550714"/>
    </source>
</evidence>
<reference evidence="2 3" key="1">
    <citation type="submission" date="2020-08" db="EMBL/GenBank/DDBJ databases">
        <title>Genomic Encyclopedia of Type Strains, Phase III (KMG-III): the genomes of soil and plant-associated and newly described type strains.</title>
        <authorList>
            <person name="Whitman W."/>
        </authorList>
    </citation>
    <scope>NUCLEOTIDE SEQUENCE [LARGE SCALE GENOMIC DNA]</scope>
    <source>
        <strain evidence="2 3">CECT 8577</strain>
    </source>
</reference>